<dbReference type="Gene3D" id="1.10.260.40">
    <property type="entry name" value="lambda repressor-like DNA-binding domains"/>
    <property type="match status" value="1"/>
</dbReference>
<comment type="caution">
    <text evidence="2">The sequence shown here is derived from an EMBL/GenBank/DDBJ whole genome shotgun (WGS) entry which is preliminary data.</text>
</comment>
<dbReference type="InterPro" id="IPR001387">
    <property type="entry name" value="Cro/C1-type_HTH"/>
</dbReference>
<evidence type="ECO:0000313" key="3">
    <source>
        <dbReference type="Proteomes" id="UP000886851"/>
    </source>
</evidence>
<dbReference type="Pfam" id="PF01381">
    <property type="entry name" value="HTH_3"/>
    <property type="match status" value="1"/>
</dbReference>
<dbReference type="AlphaFoldDB" id="A0A9D1ZJA4"/>
<reference evidence="2" key="2">
    <citation type="submission" date="2021-04" db="EMBL/GenBank/DDBJ databases">
        <authorList>
            <person name="Gilroy R."/>
        </authorList>
    </citation>
    <scope>NUCLEOTIDE SEQUENCE</scope>
    <source>
        <strain evidence="2">Gambia2-208</strain>
    </source>
</reference>
<dbReference type="NCBIfam" id="TIGR02607">
    <property type="entry name" value="antidote_HigA"/>
    <property type="match status" value="1"/>
</dbReference>
<name>A0A9D1ZJA4_9BACE</name>
<organism evidence="2 3">
    <name type="scientific">Candidatus Bacteroides pullicola</name>
    <dbReference type="NCBI Taxonomy" id="2838475"/>
    <lineage>
        <taxon>Bacteria</taxon>
        <taxon>Pseudomonadati</taxon>
        <taxon>Bacteroidota</taxon>
        <taxon>Bacteroidia</taxon>
        <taxon>Bacteroidales</taxon>
        <taxon>Bacteroidaceae</taxon>
        <taxon>Bacteroides</taxon>
    </lineage>
</organism>
<protein>
    <submittedName>
        <fullName evidence="2">HigA family addiction module antidote protein</fullName>
    </submittedName>
</protein>
<dbReference type="InterPro" id="IPR010982">
    <property type="entry name" value="Lambda_DNA-bd_dom_sf"/>
</dbReference>
<evidence type="ECO:0000313" key="2">
    <source>
        <dbReference type="EMBL" id="HIY88816.1"/>
    </source>
</evidence>
<sequence length="114" mass="12824">MIEIEGIDPKMIANNLEPFEPTHPGELIKDEIECRGVSQKQLAADMGVSYTVLNDIVNCKRPVNTKFALLCEKALGIPAYMLLRLQTDYDMITMKRDKSFLERLAGVRKIAAVL</sequence>
<proteinExistence type="predicted"/>
<gene>
    <name evidence="2" type="ORF">H9824_08955</name>
</gene>
<dbReference type="PROSITE" id="PS50943">
    <property type="entry name" value="HTH_CROC1"/>
    <property type="match status" value="1"/>
</dbReference>
<reference evidence="2" key="1">
    <citation type="journal article" date="2021" name="PeerJ">
        <title>Extensive microbial diversity within the chicken gut microbiome revealed by metagenomics and culture.</title>
        <authorList>
            <person name="Gilroy R."/>
            <person name="Ravi A."/>
            <person name="Getino M."/>
            <person name="Pursley I."/>
            <person name="Horton D.L."/>
            <person name="Alikhan N.F."/>
            <person name="Baker D."/>
            <person name="Gharbi K."/>
            <person name="Hall N."/>
            <person name="Watson M."/>
            <person name="Adriaenssens E.M."/>
            <person name="Foster-Nyarko E."/>
            <person name="Jarju S."/>
            <person name="Secka A."/>
            <person name="Antonio M."/>
            <person name="Oren A."/>
            <person name="Chaudhuri R.R."/>
            <person name="La Ragione R."/>
            <person name="Hildebrand F."/>
            <person name="Pallen M.J."/>
        </authorList>
    </citation>
    <scope>NUCLEOTIDE SEQUENCE</scope>
    <source>
        <strain evidence="2">Gambia2-208</strain>
    </source>
</reference>
<feature type="domain" description="HTH cro/C1-type" evidence="1">
    <location>
        <begin position="28"/>
        <end position="82"/>
    </location>
</feature>
<dbReference type="InterPro" id="IPR013430">
    <property type="entry name" value="Toxin_antidote_HigA"/>
</dbReference>
<dbReference type="EMBL" id="DXCV01000061">
    <property type="protein sequence ID" value="HIY88816.1"/>
    <property type="molecule type" value="Genomic_DNA"/>
</dbReference>
<dbReference type="CDD" id="cd00093">
    <property type="entry name" value="HTH_XRE"/>
    <property type="match status" value="1"/>
</dbReference>
<dbReference type="Proteomes" id="UP000886851">
    <property type="component" value="Unassembled WGS sequence"/>
</dbReference>
<accession>A0A9D1ZJA4</accession>
<evidence type="ECO:0000259" key="1">
    <source>
        <dbReference type="PROSITE" id="PS50943"/>
    </source>
</evidence>
<dbReference type="SMART" id="SM00530">
    <property type="entry name" value="HTH_XRE"/>
    <property type="match status" value="1"/>
</dbReference>
<dbReference type="GO" id="GO:0003677">
    <property type="term" value="F:DNA binding"/>
    <property type="evidence" value="ECO:0007669"/>
    <property type="project" value="InterPro"/>
</dbReference>
<dbReference type="SUPFAM" id="SSF47413">
    <property type="entry name" value="lambda repressor-like DNA-binding domains"/>
    <property type="match status" value="1"/>
</dbReference>